<protein>
    <recommendedName>
        <fullName evidence="1">Fibronectin type-III domain-containing protein</fullName>
    </recommendedName>
</protein>
<dbReference type="InterPro" id="IPR013783">
    <property type="entry name" value="Ig-like_fold"/>
</dbReference>
<dbReference type="AlphaFoldDB" id="A0A7V8NQR4"/>
<proteinExistence type="predicted"/>
<feature type="domain" description="Fibronectin type-III" evidence="1">
    <location>
        <begin position="348"/>
        <end position="445"/>
    </location>
</feature>
<gene>
    <name evidence="2" type="ORF">HRJ53_11380</name>
</gene>
<dbReference type="Proteomes" id="UP000567293">
    <property type="component" value="Unassembled WGS sequence"/>
</dbReference>
<dbReference type="PROSITE" id="PS50853">
    <property type="entry name" value="FN3"/>
    <property type="match status" value="2"/>
</dbReference>
<evidence type="ECO:0000259" key="1">
    <source>
        <dbReference type="PROSITE" id="PS50853"/>
    </source>
</evidence>
<reference evidence="2" key="1">
    <citation type="submission" date="2020-06" db="EMBL/GenBank/DDBJ databases">
        <title>Legume-microbial interactions unlock mineral nutrients during tropical forest succession.</title>
        <authorList>
            <person name="Epihov D.Z."/>
        </authorList>
    </citation>
    <scope>NUCLEOTIDE SEQUENCE [LARGE SCALE GENOMIC DNA]</scope>
    <source>
        <strain evidence="2">Pan2503</strain>
    </source>
</reference>
<dbReference type="SUPFAM" id="SSF49265">
    <property type="entry name" value="Fibronectin type III"/>
    <property type="match status" value="1"/>
</dbReference>
<comment type="caution">
    <text evidence="2">The sequence shown here is derived from an EMBL/GenBank/DDBJ whole genome shotgun (WGS) entry which is preliminary data.</text>
</comment>
<dbReference type="EMBL" id="JACDQQ010001108">
    <property type="protein sequence ID" value="MBA0085587.1"/>
    <property type="molecule type" value="Genomic_DNA"/>
</dbReference>
<dbReference type="Gene3D" id="2.60.40.10">
    <property type="entry name" value="Immunoglobulins"/>
    <property type="match status" value="2"/>
</dbReference>
<evidence type="ECO:0000313" key="2">
    <source>
        <dbReference type="EMBL" id="MBA0085587.1"/>
    </source>
</evidence>
<evidence type="ECO:0000313" key="3">
    <source>
        <dbReference type="Proteomes" id="UP000567293"/>
    </source>
</evidence>
<dbReference type="InterPro" id="IPR003961">
    <property type="entry name" value="FN3_dom"/>
</dbReference>
<accession>A0A7V8NQR4</accession>
<sequence length="447" mass="47868">MEDRIGKYGRSLEGRDRATPVILPVVSIFPLRKTLSYIARAACLLAVFPSPVARRAWRRTLLLPEPRLTPHRSPFFPVFCFLFSVSFSGCGAPGDPAPPSPTVPVAVYDLVARQAGDGVELLFSLPSRTVLGEKLGTAPAIEIVRGSLKPSGAPDPQSFRAVYTIPGALVGNYFAAGHVRFTDPISPLETKTHPGRTYAYLVRTRLSTKRASPDSNVVTARVFPVPQPISSVRPQGTETAVNLTWPAPTETSAGDPLSGISGYHVYRGEIDPHAPAPTSKELSGTRWVSPPMLLGPATTNSYSDAQFEFGKAYVYLVRTVIPADGGEIESDNSEPVTVMPVDTFPPAAPQGLVAAVLPGATRSAFVADLSWSSNLETDLAGYRVYRSEQEGARGELITPDLLPVPAVRDSTVALGHRYWYTVTAVDRAGNESGPSRPVAVDIAEPPS</sequence>
<name>A0A7V8NQR4_9BACT</name>
<organism evidence="2 3">
    <name type="scientific">Candidatus Acidiferrum panamense</name>
    <dbReference type="NCBI Taxonomy" id="2741543"/>
    <lineage>
        <taxon>Bacteria</taxon>
        <taxon>Pseudomonadati</taxon>
        <taxon>Acidobacteriota</taxon>
        <taxon>Terriglobia</taxon>
        <taxon>Candidatus Acidiferrales</taxon>
        <taxon>Candidatus Acidiferrum</taxon>
    </lineage>
</organism>
<dbReference type="InterPro" id="IPR036116">
    <property type="entry name" value="FN3_sf"/>
</dbReference>
<keyword evidence="3" id="KW-1185">Reference proteome</keyword>
<feature type="domain" description="Fibronectin type-III" evidence="1">
    <location>
        <begin position="225"/>
        <end position="346"/>
    </location>
</feature>